<reference evidence="2 3" key="1">
    <citation type="journal article" date="2012" name="BMC Genomics">
        <title>Comparative genomic analysis of the genus Staphylococcus including Staphylococcus aureus and its newly described sister species Staphylococcus simiae.</title>
        <authorList>
            <person name="Suzuki H."/>
            <person name="Lefebure T."/>
            <person name="Pavinski Bitar P."/>
            <person name="Stanhope M.J."/>
        </authorList>
    </citation>
    <scope>NUCLEOTIDE SEQUENCE [LARGE SCALE GENOMIC DNA]</scope>
    <source>
        <strain evidence="2 3">CCM 7213</strain>
    </source>
</reference>
<comment type="caution">
    <text evidence="2">The sequence shown here is derived from an EMBL/GenBank/DDBJ whole genome shotgun (WGS) entry which is preliminary data.</text>
</comment>
<organism evidence="2 3">
    <name type="scientific">Staphylococcus simiae CCM 7213 = CCUG 51256</name>
    <dbReference type="NCBI Taxonomy" id="911238"/>
    <lineage>
        <taxon>Bacteria</taxon>
        <taxon>Bacillati</taxon>
        <taxon>Bacillota</taxon>
        <taxon>Bacilli</taxon>
        <taxon>Bacillales</taxon>
        <taxon>Staphylococcaceae</taxon>
        <taxon>Staphylococcus</taxon>
    </lineage>
</organism>
<name>G5JL33_9STAP</name>
<dbReference type="Proteomes" id="UP000005413">
    <property type="component" value="Unassembled WGS sequence"/>
</dbReference>
<gene>
    <name evidence="2" type="ORF">SS7213T_10984</name>
</gene>
<feature type="transmembrane region" description="Helical" evidence="1">
    <location>
        <begin position="40"/>
        <end position="60"/>
    </location>
</feature>
<keyword evidence="1" id="KW-0472">Membrane</keyword>
<evidence type="ECO:0000313" key="3">
    <source>
        <dbReference type="Proteomes" id="UP000005413"/>
    </source>
</evidence>
<dbReference type="AlphaFoldDB" id="G5JL33"/>
<proteinExistence type="predicted"/>
<protein>
    <submittedName>
        <fullName evidence="2">Uncharacterized protein</fullName>
    </submittedName>
</protein>
<dbReference type="RefSeq" id="WP_002464883.1">
    <property type="nucleotide sequence ID" value="NZ_AEUN01000498.1"/>
</dbReference>
<dbReference type="EMBL" id="AEUN01000498">
    <property type="protein sequence ID" value="EHJ07120.1"/>
    <property type="molecule type" value="Genomic_DNA"/>
</dbReference>
<accession>G5JL33</accession>
<dbReference type="OrthoDB" id="2357074at2"/>
<feature type="transmembrane region" description="Helical" evidence="1">
    <location>
        <begin position="67"/>
        <end position="89"/>
    </location>
</feature>
<feature type="transmembrane region" description="Helical" evidence="1">
    <location>
        <begin position="95"/>
        <end position="116"/>
    </location>
</feature>
<keyword evidence="3" id="KW-1185">Reference proteome</keyword>
<sequence>MKLRLSLVTLAIISSVVCLLFSAKYPTGPNTVSFDKPEELLLSIGYMIILALPCLILAAFNHIIPRIISAIIQLLAMLLWGALSVLMLFFPVFPLAIVCFITALILLISAIVTLSVNGSRQT</sequence>
<evidence type="ECO:0000313" key="2">
    <source>
        <dbReference type="EMBL" id="EHJ07120.1"/>
    </source>
</evidence>
<evidence type="ECO:0000256" key="1">
    <source>
        <dbReference type="SAM" id="Phobius"/>
    </source>
</evidence>
<keyword evidence="1" id="KW-0812">Transmembrane</keyword>
<keyword evidence="1" id="KW-1133">Transmembrane helix</keyword>